<evidence type="ECO:0000313" key="7">
    <source>
        <dbReference type="Proteomes" id="UP000001935"/>
    </source>
</evidence>
<keyword evidence="4" id="KW-0732">Signal</keyword>
<proteinExistence type="inferred from homology"/>
<evidence type="ECO:0000256" key="4">
    <source>
        <dbReference type="ARBA" id="ARBA00022729"/>
    </source>
</evidence>
<keyword evidence="3" id="KW-0813">Transport</keyword>
<dbReference type="SUPFAM" id="SSF53850">
    <property type="entry name" value="Periplasmic binding protein-like II"/>
    <property type="match status" value="1"/>
</dbReference>
<dbReference type="EMBL" id="CP000251">
    <property type="protein sequence ID" value="ABC81332.1"/>
    <property type="molecule type" value="Genomic_DNA"/>
</dbReference>
<dbReference type="GO" id="GO:0030313">
    <property type="term" value="C:cell envelope"/>
    <property type="evidence" value="ECO:0007669"/>
    <property type="project" value="UniProtKB-SubCell"/>
</dbReference>
<comment type="similarity">
    <text evidence="2">Belongs to the bacterial solute-binding protein 5 family.</text>
</comment>
<evidence type="ECO:0000313" key="6">
    <source>
        <dbReference type="EMBL" id="ABC81332.1"/>
    </source>
</evidence>
<feature type="region of interest" description="Disordered" evidence="5">
    <location>
        <begin position="1"/>
        <end position="20"/>
    </location>
</feature>
<dbReference type="KEGG" id="ade:Adeh_1559"/>
<dbReference type="PANTHER" id="PTHR30290:SF10">
    <property type="entry name" value="PERIPLASMIC OLIGOPEPTIDE-BINDING PROTEIN-RELATED"/>
    <property type="match status" value="1"/>
</dbReference>
<gene>
    <name evidence="6" type="ordered locus">Adeh_1559</name>
</gene>
<dbReference type="PANTHER" id="PTHR30290">
    <property type="entry name" value="PERIPLASMIC BINDING COMPONENT OF ABC TRANSPORTER"/>
    <property type="match status" value="1"/>
</dbReference>
<evidence type="ECO:0000256" key="3">
    <source>
        <dbReference type="ARBA" id="ARBA00022448"/>
    </source>
</evidence>
<sequence length="448" mass="46785">MGWCSRRASPRRSPGSAAAPPRRAVRTALAILAAALAAACARPPAERPYVLRLAVVGRFSPLDPLGSEGHAMLAHDLVYQGALAPGADGTPRPGVARVVERRGPRSCRLRVEPTAAFSDGAPVTPEDLARSARAAGLAAEAAADGSVTVSSEGRAVEAALLFTAVFRPGPRGAMGTGPYRMVEQSADRMVLERVRPAPRRIARVEVIGFPSERDALARLLRGDVNAMIGLDQRSMDLLEDVPGLRPIRAPGPHAWTVILNERRLGGAQRRRLQAALPVAELVAAVCGAEAAGAPAGAERPARAIPPGAPLRILVIGDGVGERRGALALRRALGRRGGEIVPFDAGAGVEEQIAGADLVLTRQVVWPPIAVAQVWAAGSPFAAAGYRDAELEAAIARGDADAAVRRLREDGPAVRLCRTTRAGAVDARIRGAAFGWGALDLLPDWEVAP</sequence>
<organism evidence="6 7">
    <name type="scientific">Anaeromyxobacter dehalogenans (strain 2CP-C)</name>
    <dbReference type="NCBI Taxonomy" id="290397"/>
    <lineage>
        <taxon>Bacteria</taxon>
        <taxon>Pseudomonadati</taxon>
        <taxon>Myxococcota</taxon>
        <taxon>Myxococcia</taxon>
        <taxon>Myxococcales</taxon>
        <taxon>Cystobacterineae</taxon>
        <taxon>Anaeromyxobacteraceae</taxon>
        <taxon>Anaeromyxobacter</taxon>
    </lineage>
</organism>
<reference evidence="6" key="1">
    <citation type="submission" date="2006-01" db="EMBL/GenBank/DDBJ databases">
        <title>Complete sequence of Anaeromyxobacter dehalogenans 2CP-C.</title>
        <authorList>
            <consortium name="US DOE Joint Genome Institute"/>
            <person name="Copeland A."/>
            <person name="Lucas S."/>
            <person name="Lapidus A."/>
            <person name="Barry K."/>
            <person name="Detter J.C."/>
            <person name="Glavina T."/>
            <person name="Hammon N."/>
            <person name="Israni S."/>
            <person name="Pitluck S."/>
            <person name="Brettin T."/>
            <person name="Bruce D."/>
            <person name="Han C."/>
            <person name="Tapia R."/>
            <person name="Gilna P."/>
            <person name="Kiss H."/>
            <person name="Schmutz J."/>
            <person name="Larimer F."/>
            <person name="Land M."/>
            <person name="Kyrpides N."/>
            <person name="Anderson I."/>
            <person name="Sanford R.A."/>
            <person name="Ritalahti K.M."/>
            <person name="Thomas H.S."/>
            <person name="Kirby J.R."/>
            <person name="Zhulin I.B."/>
            <person name="Loeffler F.E."/>
            <person name="Richardson P."/>
        </authorList>
    </citation>
    <scope>NUCLEOTIDE SEQUENCE</scope>
    <source>
        <strain evidence="6">2CP-C</strain>
    </source>
</reference>
<dbReference type="InterPro" id="IPR039424">
    <property type="entry name" value="SBP_5"/>
</dbReference>
<evidence type="ECO:0000256" key="5">
    <source>
        <dbReference type="SAM" id="MobiDB-lite"/>
    </source>
</evidence>
<dbReference type="GO" id="GO:0015833">
    <property type="term" value="P:peptide transport"/>
    <property type="evidence" value="ECO:0007669"/>
    <property type="project" value="TreeGrafter"/>
</dbReference>
<protein>
    <submittedName>
        <fullName evidence="6">Extracellular solute-binding protein, family 5</fullName>
    </submittedName>
</protein>
<accession>Q2II54</accession>
<evidence type="ECO:0000256" key="2">
    <source>
        <dbReference type="ARBA" id="ARBA00005695"/>
    </source>
</evidence>
<dbReference type="Proteomes" id="UP000001935">
    <property type="component" value="Chromosome"/>
</dbReference>
<dbReference type="AlphaFoldDB" id="Q2II54"/>
<dbReference type="GO" id="GO:1904680">
    <property type="term" value="F:peptide transmembrane transporter activity"/>
    <property type="evidence" value="ECO:0007669"/>
    <property type="project" value="TreeGrafter"/>
</dbReference>
<name>Q2II54_ANADE</name>
<dbReference type="STRING" id="290397.Adeh_1559"/>
<comment type="subcellular location">
    <subcellularLocation>
        <location evidence="1">Cell envelope</location>
    </subcellularLocation>
</comment>
<dbReference type="eggNOG" id="COG0747">
    <property type="taxonomic scope" value="Bacteria"/>
</dbReference>
<evidence type="ECO:0000256" key="1">
    <source>
        <dbReference type="ARBA" id="ARBA00004196"/>
    </source>
</evidence>
<dbReference type="HOGENOM" id="CLU_645031_0_0_7"/>
<dbReference type="Gene3D" id="3.40.190.10">
    <property type="entry name" value="Periplasmic binding protein-like II"/>
    <property type="match status" value="2"/>
</dbReference>